<dbReference type="RefSeq" id="WP_009114615.1">
    <property type="nucleotide sequence ID" value="NZ_CP034036.1"/>
</dbReference>
<dbReference type="GO" id="GO:0046819">
    <property type="term" value="P:protein secretion by the type V secretion system"/>
    <property type="evidence" value="ECO:0007669"/>
    <property type="project" value="TreeGrafter"/>
</dbReference>
<dbReference type="Pfam" id="PF08479">
    <property type="entry name" value="POTRA_2"/>
    <property type="match status" value="1"/>
</dbReference>
<gene>
    <name evidence="3" type="ORF">DDT54_14790</name>
    <name evidence="4" type="ORF">EH206_20105</name>
</gene>
<evidence type="ECO:0000313" key="6">
    <source>
        <dbReference type="Proteomes" id="UP000303847"/>
    </source>
</evidence>
<dbReference type="PANTHER" id="PTHR34597:SF3">
    <property type="entry name" value="OUTER MEMBRANE TRANSPORTER CDIB"/>
    <property type="match status" value="1"/>
</dbReference>
<dbReference type="GO" id="GO:0008320">
    <property type="term" value="F:protein transmembrane transporter activity"/>
    <property type="evidence" value="ECO:0007669"/>
    <property type="project" value="TreeGrafter"/>
</dbReference>
<feature type="domain" description="Polypeptide-transport-associated ShlB-type" evidence="2">
    <location>
        <begin position="65"/>
        <end position="117"/>
    </location>
</feature>
<dbReference type="GO" id="GO:0098046">
    <property type="term" value="C:type V protein secretion system complex"/>
    <property type="evidence" value="ECO:0007669"/>
    <property type="project" value="TreeGrafter"/>
</dbReference>
<evidence type="ECO:0000313" key="5">
    <source>
        <dbReference type="Proteomes" id="UP000295985"/>
    </source>
</evidence>
<dbReference type="PANTHER" id="PTHR34597">
    <property type="entry name" value="SLR1661 PROTEIN"/>
    <property type="match status" value="1"/>
</dbReference>
<reference evidence="4 6" key="2">
    <citation type="submission" date="2018-11" db="EMBL/GenBank/DDBJ databases">
        <title>Genome sequences of Brenneria nigrifluens and Brenneria rubrifaciens.</title>
        <authorList>
            <person name="Poret-Peterson A.T."/>
            <person name="McClean A.E."/>
            <person name="Kluepfel D.A."/>
        </authorList>
    </citation>
    <scope>NUCLEOTIDE SEQUENCE [LARGE SCALE GENOMIC DNA]</scope>
    <source>
        <strain evidence="4 6">ATCC 13028</strain>
    </source>
</reference>
<evidence type="ECO:0000313" key="4">
    <source>
        <dbReference type="EMBL" id="QCR06249.1"/>
    </source>
</evidence>
<evidence type="ECO:0000313" key="3">
    <source>
        <dbReference type="EMBL" id="PWC23502.1"/>
    </source>
</evidence>
<name>A0A2U1UPJ8_9GAMM</name>
<dbReference type="EMBL" id="QDKK01000024">
    <property type="protein sequence ID" value="PWC23502.1"/>
    <property type="molecule type" value="Genomic_DNA"/>
</dbReference>
<protein>
    <submittedName>
        <fullName evidence="3">ShlB/FhaC/HecB family hemolysin secretion/activation protein</fullName>
    </submittedName>
</protein>
<dbReference type="AlphaFoldDB" id="A0A2U1UPJ8"/>
<accession>A0A2U1UPJ8</accession>
<keyword evidence="6" id="KW-1185">Reference proteome</keyword>
<organism evidence="3 5">
    <name type="scientific">Brenneria nigrifluens DSM 30175 = ATCC 13028</name>
    <dbReference type="NCBI Taxonomy" id="1121120"/>
    <lineage>
        <taxon>Bacteria</taxon>
        <taxon>Pseudomonadati</taxon>
        <taxon>Pseudomonadota</taxon>
        <taxon>Gammaproteobacteria</taxon>
        <taxon>Enterobacterales</taxon>
        <taxon>Pectobacteriaceae</taxon>
        <taxon>Brenneria</taxon>
    </lineage>
</organism>
<evidence type="ECO:0000259" key="2">
    <source>
        <dbReference type="Pfam" id="PF08479"/>
    </source>
</evidence>
<sequence>MANAATPVEPSQIDNRQINQQQINQQERQRAQERQLTPQAPDVRLQPPGAFLTRLHFPVEMTRCFPIKKVELQGTQDFPGWLPLQRLADQAVDHCLGAKGINLLMSALQNRLIDHGYGGQRALNAGGGTGGRSCRRQHFGRIGRLLSWVVRP</sequence>
<dbReference type="Proteomes" id="UP000295985">
    <property type="component" value="Unassembled WGS sequence"/>
</dbReference>
<evidence type="ECO:0000256" key="1">
    <source>
        <dbReference type="SAM" id="MobiDB-lite"/>
    </source>
</evidence>
<proteinExistence type="predicted"/>
<dbReference type="Proteomes" id="UP000303847">
    <property type="component" value="Chromosome"/>
</dbReference>
<dbReference type="OrthoDB" id="290122at2"/>
<dbReference type="InterPro" id="IPR051544">
    <property type="entry name" value="TPS_OM_transporter"/>
</dbReference>
<reference evidence="3 5" key="1">
    <citation type="submission" date="2018-04" db="EMBL/GenBank/DDBJ databases">
        <title>Brenneria corticis sp.nov.</title>
        <authorList>
            <person name="Li Y."/>
        </authorList>
    </citation>
    <scope>NUCLEOTIDE SEQUENCE [LARGE SCALE GENOMIC DNA]</scope>
    <source>
        <strain evidence="3 5">LMG 2694</strain>
    </source>
</reference>
<feature type="compositionally biased region" description="Low complexity" evidence="1">
    <location>
        <begin position="12"/>
        <end position="26"/>
    </location>
</feature>
<dbReference type="EMBL" id="CP034036">
    <property type="protein sequence ID" value="QCR06249.1"/>
    <property type="molecule type" value="Genomic_DNA"/>
</dbReference>
<dbReference type="InterPro" id="IPR013686">
    <property type="entry name" value="Polypept-transport_assoc_ShlB"/>
</dbReference>
<feature type="region of interest" description="Disordered" evidence="1">
    <location>
        <begin position="1"/>
        <end position="45"/>
    </location>
</feature>